<dbReference type="PANTHER" id="PTHR35218">
    <property type="entry name" value="RNASE H DOMAIN-CONTAINING PROTEIN"/>
    <property type="match status" value="1"/>
</dbReference>
<gene>
    <name evidence="2" type="ORF">Sangu_1008900</name>
</gene>
<protein>
    <recommendedName>
        <fullName evidence="3">DUF4283 domain-containing protein</fullName>
    </recommendedName>
</protein>
<evidence type="ECO:0000313" key="2">
    <source>
        <dbReference type="EMBL" id="KAL0354276.1"/>
    </source>
</evidence>
<dbReference type="InterPro" id="IPR036691">
    <property type="entry name" value="Endo/exonu/phosph_ase_sf"/>
</dbReference>
<dbReference type="SUPFAM" id="SSF56219">
    <property type="entry name" value="DNase I-like"/>
    <property type="match status" value="1"/>
</dbReference>
<reference evidence="2" key="1">
    <citation type="submission" date="2020-06" db="EMBL/GenBank/DDBJ databases">
        <authorList>
            <person name="Li T."/>
            <person name="Hu X."/>
            <person name="Zhang T."/>
            <person name="Song X."/>
            <person name="Zhang H."/>
            <person name="Dai N."/>
            <person name="Sheng W."/>
            <person name="Hou X."/>
            <person name="Wei L."/>
        </authorList>
    </citation>
    <scope>NUCLEOTIDE SEQUENCE</scope>
    <source>
        <strain evidence="2">G01</strain>
        <tissue evidence="2">Leaf</tissue>
    </source>
</reference>
<organism evidence="2">
    <name type="scientific">Sesamum angustifolium</name>
    <dbReference type="NCBI Taxonomy" id="2727405"/>
    <lineage>
        <taxon>Eukaryota</taxon>
        <taxon>Viridiplantae</taxon>
        <taxon>Streptophyta</taxon>
        <taxon>Embryophyta</taxon>
        <taxon>Tracheophyta</taxon>
        <taxon>Spermatophyta</taxon>
        <taxon>Magnoliopsida</taxon>
        <taxon>eudicotyledons</taxon>
        <taxon>Gunneridae</taxon>
        <taxon>Pentapetalae</taxon>
        <taxon>asterids</taxon>
        <taxon>lamiids</taxon>
        <taxon>Lamiales</taxon>
        <taxon>Pedaliaceae</taxon>
        <taxon>Sesamum</taxon>
    </lineage>
</organism>
<dbReference type="PANTHER" id="PTHR35218:SF9">
    <property type="entry name" value="ENDONUCLEASE_EXONUCLEASE_PHOSPHATASE DOMAIN-CONTAINING PROTEIN"/>
    <property type="match status" value="1"/>
</dbReference>
<reference evidence="2" key="2">
    <citation type="journal article" date="2024" name="Plant">
        <title>Genomic evolution and insights into agronomic trait innovations of Sesamum species.</title>
        <authorList>
            <person name="Miao H."/>
            <person name="Wang L."/>
            <person name="Qu L."/>
            <person name="Liu H."/>
            <person name="Sun Y."/>
            <person name="Le M."/>
            <person name="Wang Q."/>
            <person name="Wei S."/>
            <person name="Zheng Y."/>
            <person name="Lin W."/>
            <person name="Duan Y."/>
            <person name="Cao H."/>
            <person name="Xiong S."/>
            <person name="Wang X."/>
            <person name="Wei L."/>
            <person name="Li C."/>
            <person name="Ma Q."/>
            <person name="Ju M."/>
            <person name="Zhao R."/>
            <person name="Li G."/>
            <person name="Mu C."/>
            <person name="Tian Q."/>
            <person name="Mei H."/>
            <person name="Zhang T."/>
            <person name="Gao T."/>
            <person name="Zhang H."/>
        </authorList>
    </citation>
    <scope>NUCLEOTIDE SEQUENCE</scope>
    <source>
        <strain evidence="2">G01</strain>
    </source>
</reference>
<evidence type="ECO:0000256" key="1">
    <source>
        <dbReference type="SAM" id="MobiDB-lite"/>
    </source>
</evidence>
<feature type="compositionally biased region" description="Basic and acidic residues" evidence="1">
    <location>
        <begin position="118"/>
        <end position="132"/>
    </location>
</feature>
<accession>A0AAW2PI20</accession>
<feature type="region of interest" description="Disordered" evidence="1">
    <location>
        <begin position="118"/>
        <end position="140"/>
    </location>
</feature>
<comment type="caution">
    <text evidence="2">The sequence shown here is derived from an EMBL/GenBank/DDBJ whole genome shotgun (WGS) entry which is preliminary data.</text>
</comment>
<dbReference type="AlphaFoldDB" id="A0AAW2PI20"/>
<proteinExistence type="predicted"/>
<name>A0AAW2PI20_9LAMI</name>
<sequence length="354" mass="40006">MKGSLTFVAYVDYWEILIGIVCAITKRGLWNLEANYNMASGSELLCTRAYSVQEAGHQAHGQVQQGHTDSSAVEGEHSHRRGCSIFDPFTVIPARERQMGEVDNVILSKKLNLKRSRDYEDRVQGGGVHKDSPYGQNNNAQSVQRDGLWAIVFTTLTEGSTKIFPQKPITATRKRKLPASLSSHQSKRQNIPEISVEVAMRPAGSHDCISLELPRGRGPLDSSKTRRVSPMYIPLFVFLSDTKSRKNIVDFIRNKFDLYGVEVPAQGRWGGLMILWTKEMMVQLRSFSKEHIDVEIRGNSVMGMWRMTGFYGTLLVAHQQQSRKRLIQLAHQPDMPWLCVGDFNEILSKGEKLE</sequence>
<dbReference type="EMBL" id="JACGWK010000005">
    <property type="protein sequence ID" value="KAL0354276.1"/>
    <property type="molecule type" value="Genomic_DNA"/>
</dbReference>
<evidence type="ECO:0008006" key="3">
    <source>
        <dbReference type="Google" id="ProtNLM"/>
    </source>
</evidence>